<dbReference type="InterPro" id="IPR034294">
    <property type="entry name" value="Aquaporin_transptr"/>
</dbReference>
<comment type="similarity">
    <text evidence="2 8">Belongs to the MIP/aquaporin (TC 1.A.8) family.</text>
</comment>
<feature type="transmembrane region" description="Helical" evidence="10">
    <location>
        <begin position="89"/>
        <end position="114"/>
    </location>
</feature>
<keyword evidence="4" id="KW-1003">Cell membrane</keyword>
<evidence type="ECO:0000256" key="2">
    <source>
        <dbReference type="ARBA" id="ARBA00006175"/>
    </source>
</evidence>
<dbReference type="OrthoDB" id="9807293at2"/>
<proteinExistence type="inferred from homology"/>
<feature type="transmembrane region" description="Helical" evidence="10">
    <location>
        <begin position="23"/>
        <end position="42"/>
    </location>
</feature>
<dbReference type="AlphaFoldDB" id="A0A1A9GF69"/>
<dbReference type="InterPro" id="IPR022357">
    <property type="entry name" value="MIP_CS"/>
</dbReference>
<evidence type="ECO:0000256" key="4">
    <source>
        <dbReference type="ARBA" id="ARBA00022475"/>
    </source>
</evidence>
<organism evidence="11 12">
    <name type="scientific">Nocardioides dokdonensis FR1436</name>
    <dbReference type="NCBI Taxonomy" id="1300347"/>
    <lineage>
        <taxon>Bacteria</taxon>
        <taxon>Bacillati</taxon>
        <taxon>Actinomycetota</taxon>
        <taxon>Actinomycetes</taxon>
        <taxon>Propionibacteriales</taxon>
        <taxon>Nocardioidaceae</taxon>
        <taxon>Nocardioides</taxon>
    </lineage>
</organism>
<feature type="compositionally biased region" description="Polar residues" evidence="9">
    <location>
        <begin position="265"/>
        <end position="280"/>
    </location>
</feature>
<keyword evidence="5 8" id="KW-0812">Transmembrane</keyword>
<feature type="compositionally biased region" description="Basic and acidic residues" evidence="9">
    <location>
        <begin position="315"/>
        <end position="326"/>
    </location>
</feature>
<evidence type="ECO:0000256" key="7">
    <source>
        <dbReference type="ARBA" id="ARBA00023136"/>
    </source>
</evidence>
<name>A0A1A9GF69_9ACTN</name>
<dbReference type="PANTHER" id="PTHR19139:SF199">
    <property type="entry name" value="MIP17260P"/>
    <property type="match status" value="1"/>
</dbReference>
<dbReference type="RefSeq" id="WP_068105405.1">
    <property type="nucleotide sequence ID" value="NZ_CP015079.1"/>
</dbReference>
<keyword evidence="7 10" id="KW-0472">Membrane</keyword>
<evidence type="ECO:0000313" key="11">
    <source>
        <dbReference type="EMBL" id="ANH36716.1"/>
    </source>
</evidence>
<feature type="transmembrane region" description="Helical" evidence="10">
    <location>
        <begin position="142"/>
        <end position="163"/>
    </location>
</feature>
<dbReference type="KEGG" id="ndk:I601_0263"/>
<dbReference type="PROSITE" id="PS00221">
    <property type="entry name" value="MIP"/>
    <property type="match status" value="1"/>
</dbReference>
<dbReference type="GO" id="GO:0005886">
    <property type="term" value="C:plasma membrane"/>
    <property type="evidence" value="ECO:0007669"/>
    <property type="project" value="UniProtKB-SubCell"/>
</dbReference>
<sequence length="326" mass="33681">MAETAASPTAPDPVTPSMTQRGVAEGLGTMVLVLLGGLATVLSGYSPLVTALGFGLTVTAVMLAFARLGHVHLNPAVSIGAALAGRLSWAHAGVLAAAQVLGGVLGALAGWVVLHGFATYDLGFAPSFFGEHMRGANPPGELALWSALLLELLLTGVFVWLFLAATDRRSEHASMAPLAVGLAFTAVFLATVVMTGGGINPARAIGTALFSGVDAIAQNWVFVLAPLLGAALAGLTYPMVMGADAEALPGSGFTLPRRSPAATAAVQQPDWNQAHHQSAAQPVEQGPIIQDGWQWDPVAHQWKPVEQAAPQPRYLGDDDGRTQIRP</sequence>
<evidence type="ECO:0000256" key="8">
    <source>
        <dbReference type="RuleBase" id="RU000477"/>
    </source>
</evidence>
<dbReference type="PRINTS" id="PR00783">
    <property type="entry name" value="MINTRINSICP"/>
</dbReference>
<dbReference type="InterPro" id="IPR000425">
    <property type="entry name" value="MIP"/>
</dbReference>
<dbReference type="PANTHER" id="PTHR19139">
    <property type="entry name" value="AQUAPORIN TRANSPORTER"/>
    <property type="match status" value="1"/>
</dbReference>
<evidence type="ECO:0000256" key="9">
    <source>
        <dbReference type="SAM" id="MobiDB-lite"/>
    </source>
</evidence>
<evidence type="ECO:0000256" key="3">
    <source>
        <dbReference type="ARBA" id="ARBA00022448"/>
    </source>
</evidence>
<keyword evidence="12" id="KW-1185">Reference proteome</keyword>
<feature type="region of interest" description="Disordered" evidence="9">
    <location>
        <begin position="259"/>
        <end position="282"/>
    </location>
</feature>
<accession>A0A1A9GF69</accession>
<dbReference type="InterPro" id="IPR023271">
    <property type="entry name" value="Aquaporin-like"/>
</dbReference>
<feature type="region of interest" description="Disordered" evidence="9">
    <location>
        <begin position="299"/>
        <end position="326"/>
    </location>
</feature>
<evidence type="ECO:0000313" key="12">
    <source>
        <dbReference type="Proteomes" id="UP000077868"/>
    </source>
</evidence>
<dbReference type="SUPFAM" id="SSF81338">
    <property type="entry name" value="Aquaporin-like"/>
    <property type="match status" value="1"/>
</dbReference>
<protein>
    <submittedName>
        <fullName evidence="11">Aquaporin Z 2</fullName>
    </submittedName>
</protein>
<gene>
    <name evidence="11" type="primary">aqpZ2</name>
    <name evidence="11" type="ORF">I601_0263</name>
</gene>
<evidence type="ECO:0000256" key="10">
    <source>
        <dbReference type="SAM" id="Phobius"/>
    </source>
</evidence>
<reference evidence="11 12" key="1">
    <citation type="submission" date="2016-03" db="EMBL/GenBank/DDBJ databases">
        <title>Complete genome sequence of a soil Actinobacterium, Nocardioides dokdonensis FR1436.</title>
        <authorList>
            <person name="Kwon S.-K."/>
            <person name="Kim K."/>
            <person name="Kim J.F."/>
        </authorList>
    </citation>
    <scope>NUCLEOTIDE SEQUENCE [LARGE SCALE GENOMIC DNA]</scope>
    <source>
        <strain evidence="11 12">FR1436</strain>
    </source>
</reference>
<dbReference type="Gene3D" id="1.20.1080.10">
    <property type="entry name" value="Glycerol uptake facilitator protein"/>
    <property type="match status" value="1"/>
</dbReference>
<dbReference type="STRING" id="1300347.I601_0263"/>
<keyword evidence="6 10" id="KW-1133">Transmembrane helix</keyword>
<evidence type="ECO:0000256" key="1">
    <source>
        <dbReference type="ARBA" id="ARBA00004651"/>
    </source>
</evidence>
<dbReference type="Pfam" id="PF00230">
    <property type="entry name" value="MIP"/>
    <property type="match status" value="1"/>
</dbReference>
<dbReference type="EMBL" id="CP015079">
    <property type="protein sequence ID" value="ANH36716.1"/>
    <property type="molecule type" value="Genomic_DNA"/>
</dbReference>
<comment type="subcellular location">
    <subcellularLocation>
        <location evidence="1">Cell membrane</location>
        <topology evidence="1">Multi-pass membrane protein</topology>
    </subcellularLocation>
</comment>
<dbReference type="PATRIC" id="fig|1300347.3.peg.263"/>
<feature type="transmembrane region" description="Helical" evidence="10">
    <location>
        <begin position="175"/>
        <end position="199"/>
    </location>
</feature>
<evidence type="ECO:0000256" key="5">
    <source>
        <dbReference type="ARBA" id="ARBA00022692"/>
    </source>
</evidence>
<feature type="transmembrane region" description="Helical" evidence="10">
    <location>
        <begin position="219"/>
        <end position="240"/>
    </location>
</feature>
<evidence type="ECO:0000256" key="6">
    <source>
        <dbReference type="ARBA" id="ARBA00022989"/>
    </source>
</evidence>
<dbReference type="GO" id="GO:0015250">
    <property type="term" value="F:water channel activity"/>
    <property type="evidence" value="ECO:0007669"/>
    <property type="project" value="TreeGrafter"/>
</dbReference>
<dbReference type="Proteomes" id="UP000077868">
    <property type="component" value="Chromosome"/>
</dbReference>
<feature type="transmembrane region" description="Helical" evidence="10">
    <location>
        <begin position="48"/>
        <end position="68"/>
    </location>
</feature>
<keyword evidence="3 8" id="KW-0813">Transport</keyword>